<accession>A0ABW4BJ37</accession>
<dbReference type="Gene3D" id="2.115.10.20">
    <property type="entry name" value="Glycosyl hydrolase domain, family 43"/>
    <property type="match status" value="1"/>
</dbReference>
<comment type="similarity">
    <text evidence="1 5">Belongs to the glycosyl hydrolase 43 family.</text>
</comment>
<dbReference type="PANTHER" id="PTHR43817">
    <property type="entry name" value="GLYCOSYL HYDROLASE"/>
    <property type="match status" value="1"/>
</dbReference>
<evidence type="ECO:0000256" key="5">
    <source>
        <dbReference type="RuleBase" id="RU361187"/>
    </source>
</evidence>
<dbReference type="CDD" id="cd18817">
    <property type="entry name" value="GH43f_LbAraf43-like"/>
    <property type="match status" value="1"/>
</dbReference>
<dbReference type="PANTHER" id="PTHR43817:SF1">
    <property type="entry name" value="HYDROLASE, FAMILY 43, PUTATIVE (AFU_ORTHOLOGUE AFUA_3G01660)-RELATED"/>
    <property type="match status" value="1"/>
</dbReference>
<evidence type="ECO:0000256" key="3">
    <source>
        <dbReference type="ARBA" id="ARBA00022801"/>
    </source>
</evidence>
<dbReference type="Proteomes" id="UP001597191">
    <property type="component" value="Unassembled WGS sequence"/>
</dbReference>
<dbReference type="InterPro" id="IPR023296">
    <property type="entry name" value="Glyco_hydro_beta-prop_sf"/>
</dbReference>
<keyword evidence="2" id="KW-0732">Signal</keyword>
<proteinExistence type="inferred from homology"/>
<dbReference type="EMBL" id="JBHTOH010000014">
    <property type="protein sequence ID" value="MFD1410251.1"/>
    <property type="molecule type" value="Genomic_DNA"/>
</dbReference>
<keyword evidence="3 5" id="KW-0378">Hydrolase</keyword>
<dbReference type="PIRSF" id="PIRSF025414">
    <property type="entry name" value="Alpha-L-arabinofuranosidase"/>
    <property type="match status" value="1"/>
</dbReference>
<comment type="caution">
    <text evidence="6">The sequence shown here is derived from an EMBL/GenBank/DDBJ whole genome shotgun (WGS) entry which is preliminary data.</text>
</comment>
<evidence type="ECO:0000313" key="7">
    <source>
        <dbReference type="Proteomes" id="UP001597191"/>
    </source>
</evidence>
<keyword evidence="7" id="KW-1185">Reference proteome</keyword>
<evidence type="ECO:0000256" key="4">
    <source>
        <dbReference type="ARBA" id="ARBA00023295"/>
    </source>
</evidence>
<organism evidence="6 7">
    <name type="scientific">Lapidilactobacillus gannanensis</name>
    <dbReference type="NCBI Taxonomy" id="2486002"/>
    <lineage>
        <taxon>Bacteria</taxon>
        <taxon>Bacillati</taxon>
        <taxon>Bacillota</taxon>
        <taxon>Bacilli</taxon>
        <taxon>Lactobacillales</taxon>
        <taxon>Lactobacillaceae</taxon>
        <taxon>Lapidilactobacillus</taxon>
    </lineage>
</organism>
<reference evidence="7" key="1">
    <citation type="journal article" date="2019" name="Int. J. Syst. Evol. Microbiol.">
        <title>The Global Catalogue of Microorganisms (GCM) 10K type strain sequencing project: providing services to taxonomists for standard genome sequencing and annotation.</title>
        <authorList>
            <consortium name="The Broad Institute Genomics Platform"/>
            <consortium name="The Broad Institute Genome Sequencing Center for Infectious Disease"/>
            <person name="Wu L."/>
            <person name="Ma J."/>
        </authorList>
    </citation>
    <scope>NUCLEOTIDE SEQUENCE [LARGE SCALE GENOMIC DNA]</scope>
    <source>
        <strain evidence="7">CCM 8937</strain>
    </source>
</reference>
<gene>
    <name evidence="6" type="ORF">ACFQ4R_01260</name>
</gene>
<dbReference type="RefSeq" id="WP_125646916.1">
    <property type="nucleotide sequence ID" value="NZ_JBHTOH010000014.1"/>
</dbReference>
<keyword evidence="4 5" id="KW-0326">Glycosidase</keyword>
<dbReference type="SUPFAM" id="SSF75005">
    <property type="entry name" value="Arabinanase/levansucrase/invertase"/>
    <property type="match status" value="1"/>
</dbReference>
<dbReference type="InterPro" id="IPR016828">
    <property type="entry name" value="Alpha-L-arabinofuranosidase"/>
</dbReference>
<evidence type="ECO:0000256" key="1">
    <source>
        <dbReference type="ARBA" id="ARBA00009865"/>
    </source>
</evidence>
<evidence type="ECO:0000313" key="6">
    <source>
        <dbReference type="EMBL" id="MFD1410251.1"/>
    </source>
</evidence>
<evidence type="ECO:0000256" key="2">
    <source>
        <dbReference type="ARBA" id="ARBA00022729"/>
    </source>
</evidence>
<name>A0ABW4BJ37_9LACO</name>
<sequence>MQEVNQKQPIVLQRADPWIYYHTDGYYYFTGSVPEYQEIEVRRARTLSGLEDGERMTVWQAPATGLMSRLIWAPEIHYLNGKWYIYFAAADDDSVRNAQHHHRMFVIECGDESPLTTNWQVKGQIKTPQDSFSLDATVFELKDELYYLWAQQAPAIPGNSNLYLARMANPWTLATAPTLLSIPEHSWEKIGFKVNEGAAVLIRNHRVFITYSGSATDENYAMGLLWADIDSNLLDAYSWHKIDHPVFKSSLKHHLYGPGHNSFTTTPDGKTDILVYHARPYDNQGINGDSLANPDRHAYAQTFTWDTQGFPVFGEPGDN</sequence>
<protein>
    <submittedName>
        <fullName evidence="6">Family 43 glycosylhydrolase</fullName>
    </submittedName>
</protein>
<dbReference type="Pfam" id="PF04616">
    <property type="entry name" value="Glyco_hydro_43"/>
    <property type="match status" value="1"/>
</dbReference>
<dbReference type="InterPro" id="IPR006710">
    <property type="entry name" value="Glyco_hydro_43"/>
</dbReference>